<evidence type="ECO:0000256" key="6">
    <source>
        <dbReference type="ARBA" id="ARBA00023049"/>
    </source>
</evidence>
<gene>
    <name evidence="11" type="ORF">MTR62_13100</name>
</gene>
<feature type="domain" description="M23ase beta-sheet core" evidence="10">
    <location>
        <begin position="250"/>
        <end position="344"/>
    </location>
</feature>
<comment type="caution">
    <text evidence="11">The sequence shown here is derived from an EMBL/GenBank/DDBJ whole genome shotgun (WGS) entry which is preliminary data.</text>
</comment>
<keyword evidence="12" id="KW-1185">Reference proteome</keyword>
<evidence type="ECO:0000259" key="10">
    <source>
        <dbReference type="Pfam" id="PF01551"/>
    </source>
</evidence>
<dbReference type="SUPFAM" id="SSF51261">
    <property type="entry name" value="Duplicated hybrid motif"/>
    <property type="match status" value="1"/>
</dbReference>
<evidence type="ECO:0000313" key="11">
    <source>
        <dbReference type="EMBL" id="MCJ2183621.1"/>
    </source>
</evidence>
<evidence type="ECO:0000313" key="12">
    <source>
        <dbReference type="Proteomes" id="UP001162881"/>
    </source>
</evidence>
<accession>A0ABT0BEX9</accession>
<evidence type="ECO:0000256" key="9">
    <source>
        <dbReference type="SAM" id="Phobius"/>
    </source>
</evidence>
<reference evidence="11" key="1">
    <citation type="submission" date="2022-03" db="EMBL/GenBank/DDBJ databases">
        <title>Identification of a novel bacterium isolated from mangrove sediments.</title>
        <authorList>
            <person name="Pan X."/>
        </authorList>
    </citation>
    <scope>NUCLEOTIDE SEQUENCE</scope>
    <source>
        <strain evidence="11">B1949</strain>
    </source>
</reference>
<dbReference type="InterPro" id="IPR011055">
    <property type="entry name" value="Dup_hybrid_motif"/>
</dbReference>
<keyword evidence="5" id="KW-0862">Zinc</keyword>
<dbReference type="PANTHER" id="PTHR21666:SF288">
    <property type="entry name" value="CELL DIVISION PROTEIN YTFB"/>
    <property type="match status" value="1"/>
</dbReference>
<organism evidence="11 12">
    <name type="scientific">Novosphingobium organovorum</name>
    <dbReference type="NCBI Taxonomy" id="2930092"/>
    <lineage>
        <taxon>Bacteria</taxon>
        <taxon>Pseudomonadati</taxon>
        <taxon>Pseudomonadota</taxon>
        <taxon>Alphaproteobacteria</taxon>
        <taxon>Sphingomonadales</taxon>
        <taxon>Sphingomonadaceae</taxon>
        <taxon>Novosphingobium</taxon>
    </lineage>
</organism>
<sequence length="358" mass="38456">MRSQGHVHFIRISSRAQMIAAGAVVALTLGWLGSMGTMAFLRLHDAAQHAALLDREAQVAKAEDRVENYRDHIHEVESDLAQRQKFIERTVKAYIGDLPRTARSGETVSDSDAEADKTIKKVSLAVPEASGLARLEARQLTFVEGLTRYADRRSEDVATKLRKLGLNPRAMMGSAIGSGREAQGGPLDRLSTGSDGSLDPRFARLGASLARLDALENGLASLPQIAPTRTSRISSTFGFRRDPFTGGGAFHAGIDFPAPIGTPIFAAAQGRVTYAGPRSGYGNCVEIDHGNGLVTRYGHLSKWSVRVGEKVTTGERIAAMGSTGRSTGSHLHFEVRVNGQAVNPRPFLEAVAHVHEEG</sequence>
<dbReference type="Gene3D" id="2.70.70.10">
    <property type="entry name" value="Glucose Permease (Domain IIA)"/>
    <property type="match status" value="1"/>
</dbReference>
<feature type="region of interest" description="Disordered" evidence="8">
    <location>
        <begin position="172"/>
        <end position="195"/>
    </location>
</feature>
<dbReference type="InterPro" id="IPR016047">
    <property type="entry name" value="M23ase_b-sheet_dom"/>
</dbReference>
<dbReference type="PANTHER" id="PTHR21666">
    <property type="entry name" value="PEPTIDASE-RELATED"/>
    <property type="match status" value="1"/>
</dbReference>
<name>A0ABT0BEX9_9SPHN</name>
<keyword evidence="9" id="KW-0812">Transmembrane</keyword>
<dbReference type="RefSeq" id="WP_244021603.1">
    <property type="nucleotide sequence ID" value="NZ_JALHLF010000054.1"/>
</dbReference>
<feature type="transmembrane region" description="Helical" evidence="9">
    <location>
        <begin position="20"/>
        <end position="41"/>
    </location>
</feature>
<evidence type="ECO:0000256" key="7">
    <source>
        <dbReference type="SAM" id="Coils"/>
    </source>
</evidence>
<comment type="cofactor">
    <cofactor evidence="1">
        <name>Zn(2+)</name>
        <dbReference type="ChEBI" id="CHEBI:29105"/>
    </cofactor>
</comment>
<keyword evidence="9" id="KW-1133">Transmembrane helix</keyword>
<proteinExistence type="predicted"/>
<keyword evidence="7" id="KW-0175">Coiled coil</keyword>
<keyword evidence="2" id="KW-0645">Protease</keyword>
<evidence type="ECO:0000256" key="8">
    <source>
        <dbReference type="SAM" id="MobiDB-lite"/>
    </source>
</evidence>
<keyword evidence="3" id="KW-0479">Metal-binding</keyword>
<evidence type="ECO:0000256" key="2">
    <source>
        <dbReference type="ARBA" id="ARBA00022670"/>
    </source>
</evidence>
<protein>
    <submittedName>
        <fullName evidence="11">M23 family metallopeptidase</fullName>
    </submittedName>
</protein>
<evidence type="ECO:0000256" key="4">
    <source>
        <dbReference type="ARBA" id="ARBA00022801"/>
    </source>
</evidence>
<dbReference type="Pfam" id="PF01551">
    <property type="entry name" value="Peptidase_M23"/>
    <property type="match status" value="1"/>
</dbReference>
<dbReference type="CDD" id="cd12797">
    <property type="entry name" value="M23_peptidase"/>
    <property type="match status" value="1"/>
</dbReference>
<keyword evidence="6" id="KW-0482">Metalloprotease</keyword>
<dbReference type="EMBL" id="JALHLF010000054">
    <property type="protein sequence ID" value="MCJ2183621.1"/>
    <property type="molecule type" value="Genomic_DNA"/>
</dbReference>
<keyword evidence="9" id="KW-0472">Membrane</keyword>
<dbReference type="InterPro" id="IPR050570">
    <property type="entry name" value="Cell_wall_metabolism_enzyme"/>
</dbReference>
<keyword evidence="4" id="KW-0378">Hydrolase</keyword>
<evidence type="ECO:0000256" key="1">
    <source>
        <dbReference type="ARBA" id="ARBA00001947"/>
    </source>
</evidence>
<dbReference type="Proteomes" id="UP001162881">
    <property type="component" value="Unassembled WGS sequence"/>
</dbReference>
<feature type="coiled-coil region" evidence="7">
    <location>
        <begin position="52"/>
        <end position="79"/>
    </location>
</feature>
<evidence type="ECO:0000256" key="5">
    <source>
        <dbReference type="ARBA" id="ARBA00022833"/>
    </source>
</evidence>
<evidence type="ECO:0000256" key="3">
    <source>
        <dbReference type="ARBA" id="ARBA00022723"/>
    </source>
</evidence>